<keyword evidence="5" id="KW-0479">Metal-binding</keyword>
<keyword evidence="8" id="KW-0067">ATP-binding</keyword>
<dbReference type="Gene3D" id="3.30.460.10">
    <property type="entry name" value="Beta Polymerase, domain 2"/>
    <property type="match status" value="1"/>
</dbReference>
<feature type="domain" description="Poly A polymerase head" evidence="12">
    <location>
        <begin position="49"/>
        <end position="169"/>
    </location>
</feature>
<evidence type="ECO:0000256" key="8">
    <source>
        <dbReference type="ARBA" id="ARBA00022840"/>
    </source>
</evidence>
<dbReference type="GeneID" id="28662922"/>
<dbReference type="SUPFAM" id="SSF81891">
    <property type="entry name" value="Poly A polymerase C-terminal region-like"/>
    <property type="match status" value="1"/>
</dbReference>
<dbReference type="GO" id="GO:0042245">
    <property type="term" value="P:RNA repair"/>
    <property type="evidence" value="ECO:0007669"/>
    <property type="project" value="UniProtKB-KW"/>
</dbReference>
<dbReference type="InterPro" id="IPR002646">
    <property type="entry name" value="PolA_pol_head_dom"/>
</dbReference>
<protein>
    <submittedName>
        <fullName evidence="14">Multifunctional tRNA nucleotidyl transferase / 2'3'-cyclic phosphodiesterase / 2' nucleotidase/phosphatase</fullName>
        <ecNumber evidence="14">2.7.7.72</ecNumber>
    </submittedName>
</protein>
<evidence type="ECO:0000259" key="12">
    <source>
        <dbReference type="Pfam" id="PF01743"/>
    </source>
</evidence>
<evidence type="ECO:0000256" key="5">
    <source>
        <dbReference type="ARBA" id="ARBA00022723"/>
    </source>
</evidence>
<organism evidence="14 15">
    <name type="scientific">Campylobacter concisus</name>
    <dbReference type="NCBI Taxonomy" id="199"/>
    <lineage>
        <taxon>Bacteria</taxon>
        <taxon>Pseudomonadati</taxon>
        <taxon>Campylobacterota</taxon>
        <taxon>Epsilonproteobacteria</taxon>
        <taxon>Campylobacterales</taxon>
        <taxon>Campylobacteraceae</taxon>
        <taxon>Campylobacter</taxon>
    </lineage>
</organism>
<evidence type="ECO:0000256" key="1">
    <source>
        <dbReference type="ARBA" id="ARBA00001946"/>
    </source>
</evidence>
<gene>
    <name evidence="14" type="primary">cca</name>
    <name evidence="14" type="ORF">CCON33237_1247</name>
</gene>
<dbReference type="InterPro" id="IPR043519">
    <property type="entry name" value="NT_sf"/>
</dbReference>
<keyword evidence="6" id="KW-0547">Nucleotide-binding</keyword>
<dbReference type="Proteomes" id="UP000066049">
    <property type="component" value="Chromosome"/>
</dbReference>
<dbReference type="SUPFAM" id="SSF81301">
    <property type="entry name" value="Nucleotidyltransferase"/>
    <property type="match status" value="1"/>
</dbReference>
<evidence type="ECO:0000313" key="14">
    <source>
        <dbReference type="EMBL" id="ALF47909.1"/>
    </source>
</evidence>
<evidence type="ECO:0000256" key="6">
    <source>
        <dbReference type="ARBA" id="ARBA00022741"/>
    </source>
</evidence>
<dbReference type="KEGG" id="ccoc:CCON33237_1247"/>
<dbReference type="CDD" id="cd05398">
    <property type="entry name" value="NT_ClassII-CCAase"/>
    <property type="match status" value="1"/>
</dbReference>
<evidence type="ECO:0000256" key="11">
    <source>
        <dbReference type="RuleBase" id="RU003953"/>
    </source>
</evidence>
<keyword evidence="3" id="KW-0819">tRNA processing</keyword>
<comment type="cofactor">
    <cofactor evidence="1">
        <name>Mg(2+)</name>
        <dbReference type="ChEBI" id="CHEBI:18420"/>
    </cofactor>
</comment>
<name>A0A0M4SN87_9BACT</name>
<comment type="similarity">
    <text evidence="11">Belongs to the tRNA nucleotidyltransferase/poly(A) polymerase family.</text>
</comment>
<evidence type="ECO:0000259" key="13">
    <source>
        <dbReference type="Pfam" id="PF12627"/>
    </source>
</evidence>
<evidence type="ECO:0000256" key="9">
    <source>
        <dbReference type="ARBA" id="ARBA00022842"/>
    </source>
</evidence>
<dbReference type="EMBL" id="CP012541">
    <property type="protein sequence ID" value="ALF47909.1"/>
    <property type="molecule type" value="Genomic_DNA"/>
</dbReference>
<reference evidence="15" key="1">
    <citation type="submission" date="2015-08" db="EMBL/GenBank/DDBJ databases">
        <title>Comparative genomics of the Campylobacter concisus group.</title>
        <authorList>
            <person name="Miller W.G."/>
            <person name="Yee E."/>
            <person name="Chapman M.H."/>
            <person name="Huynh S."/>
            <person name="Bono J.L."/>
            <person name="On S.L.W."/>
            <person name="St Leger J."/>
            <person name="Foster G."/>
            <person name="Parker C.T."/>
        </authorList>
    </citation>
    <scope>NUCLEOTIDE SEQUENCE [LARGE SCALE GENOMIC DNA]</scope>
    <source>
        <strain evidence="15">ATCC 33237</strain>
    </source>
</reference>
<dbReference type="GO" id="GO:0046872">
    <property type="term" value="F:metal ion binding"/>
    <property type="evidence" value="ECO:0007669"/>
    <property type="project" value="UniProtKB-KW"/>
</dbReference>
<dbReference type="InterPro" id="IPR032828">
    <property type="entry name" value="PolyA_RNA-bd"/>
</dbReference>
<dbReference type="Gene3D" id="1.10.3090.10">
    <property type="entry name" value="cca-adding enzyme, domain 2"/>
    <property type="match status" value="1"/>
</dbReference>
<dbReference type="PATRIC" id="fig|199.248.peg.1283"/>
<dbReference type="GO" id="GO:0004810">
    <property type="term" value="F:CCA tRNA nucleotidyltransferase activity"/>
    <property type="evidence" value="ECO:0007669"/>
    <property type="project" value="UniProtKB-EC"/>
</dbReference>
<keyword evidence="2 11" id="KW-0808">Transferase</keyword>
<feature type="domain" description="tRNA nucleotidyltransferase/poly(A) polymerase RNA and SrmB- binding" evidence="13">
    <location>
        <begin position="194"/>
        <end position="248"/>
    </location>
</feature>
<evidence type="ECO:0000256" key="10">
    <source>
        <dbReference type="ARBA" id="ARBA00022884"/>
    </source>
</evidence>
<dbReference type="RefSeq" id="WP_081004443.1">
    <property type="nucleotide sequence ID" value="NZ_CABMKQ010000010.1"/>
</dbReference>
<accession>A0A0M4SN87</accession>
<evidence type="ECO:0000256" key="3">
    <source>
        <dbReference type="ARBA" id="ARBA00022694"/>
    </source>
</evidence>
<dbReference type="Pfam" id="PF12627">
    <property type="entry name" value="PolyA_pol_RNAbd"/>
    <property type="match status" value="1"/>
</dbReference>
<dbReference type="PANTHER" id="PTHR47545">
    <property type="entry name" value="MULTIFUNCTIONAL CCA PROTEIN"/>
    <property type="match status" value="1"/>
</dbReference>
<keyword evidence="10 11" id="KW-0694">RNA-binding</keyword>
<dbReference type="Pfam" id="PF01743">
    <property type="entry name" value="PolyA_pol"/>
    <property type="match status" value="1"/>
</dbReference>
<dbReference type="InterPro" id="IPR050124">
    <property type="entry name" value="tRNA_CCA-adding_enzyme"/>
</dbReference>
<dbReference type="GO" id="GO:0008033">
    <property type="term" value="P:tRNA processing"/>
    <property type="evidence" value="ECO:0007669"/>
    <property type="project" value="UniProtKB-KW"/>
</dbReference>
<dbReference type="AlphaFoldDB" id="A0A0M4SN87"/>
<sequence>MQISKIDSKISQNKPLDGLKNEIKIKNEIYKNSELDFFRSLFAPFTSRVYLVGGCVRDAFLGREIYDYDIEVYDIEPLKFNELMARIGASGVGKSYFIYKYKNYDLGLPRSESKTGNSHKDFAVSYINDPKMASLRRDFTINAMMMNIFNGEILDFYGGKQDLANKTLRHIDSDKFKEDPLRVLRGVQFSARLDFSIADETLALMKSLSLEHLSRDRINTELIKFFHAKYLEKGAYYLFELGLFKEIFGMQISMDDGFLSDLKSAREFVDDERLFLYLLFGKFELDAKKILEKMRLPKSYFSILKQPYFKDMPSDKELMQIALNMPIKSWLGAYNKERIERAKKLGIYELKFDAKVDVTEILSAGFKNEEIAKEIKRRQELEISKYLSEHKPRKD</sequence>
<evidence type="ECO:0000256" key="2">
    <source>
        <dbReference type="ARBA" id="ARBA00022679"/>
    </source>
</evidence>
<dbReference type="GO" id="GO:0005524">
    <property type="term" value="F:ATP binding"/>
    <property type="evidence" value="ECO:0007669"/>
    <property type="project" value="UniProtKB-KW"/>
</dbReference>
<keyword evidence="7" id="KW-0692">RNA repair</keyword>
<evidence type="ECO:0000256" key="7">
    <source>
        <dbReference type="ARBA" id="ARBA00022800"/>
    </source>
</evidence>
<evidence type="ECO:0000313" key="15">
    <source>
        <dbReference type="Proteomes" id="UP000066049"/>
    </source>
</evidence>
<dbReference type="GO" id="GO:0003723">
    <property type="term" value="F:RNA binding"/>
    <property type="evidence" value="ECO:0007669"/>
    <property type="project" value="UniProtKB-KW"/>
</dbReference>
<dbReference type="PANTHER" id="PTHR47545:SF1">
    <property type="entry name" value="MULTIFUNCTIONAL CCA PROTEIN"/>
    <property type="match status" value="1"/>
</dbReference>
<proteinExistence type="inferred from homology"/>
<dbReference type="EC" id="2.7.7.72" evidence="14"/>
<evidence type="ECO:0000256" key="4">
    <source>
        <dbReference type="ARBA" id="ARBA00022695"/>
    </source>
</evidence>
<keyword evidence="9" id="KW-0460">Magnesium</keyword>
<keyword evidence="4 14" id="KW-0548">Nucleotidyltransferase</keyword>